<keyword evidence="8" id="KW-0067">ATP-binding</keyword>
<feature type="domain" description="DNA2/NAM7 helicase helicase" evidence="12">
    <location>
        <begin position="544"/>
        <end position="614"/>
    </location>
</feature>
<dbReference type="GO" id="GO:0003723">
    <property type="term" value="F:RNA binding"/>
    <property type="evidence" value="ECO:0007669"/>
    <property type="project" value="InterPro"/>
</dbReference>
<keyword evidence="5" id="KW-0547">Nucleotide-binding</keyword>
<reference evidence="15" key="1">
    <citation type="journal article" date="2020" name="Fungal Divers.">
        <title>Resolving the Mortierellaceae phylogeny through synthesis of multi-gene phylogenetics and phylogenomics.</title>
        <authorList>
            <person name="Vandepol N."/>
            <person name="Liber J."/>
            <person name="Desiro A."/>
            <person name="Na H."/>
            <person name="Kennedy M."/>
            <person name="Barry K."/>
            <person name="Grigoriev I.V."/>
            <person name="Miller A.N."/>
            <person name="O'Donnell K."/>
            <person name="Stajich J.E."/>
            <person name="Bonito G."/>
        </authorList>
    </citation>
    <scope>NUCLEOTIDE SEQUENCE</scope>
    <source>
        <strain evidence="15">BC1065</strain>
    </source>
</reference>
<evidence type="ECO:0000256" key="8">
    <source>
        <dbReference type="ARBA" id="ARBA00022840"/>
    </source>
</evidence>
<evidence type="ECO:0000259" key="12">
    <source>
        <dbReference type="Pfam" id="PF13086"/>
    </source>
</evidence>
<dbReference type="Pfam" id="PF13086">
    <property type="entry name" value="AAA_11"/>
    <property type="match status" value="2"/>
</dbReference>
<dbReference type="GO" id="GO:0005524">
    <property type="term" value="F:ATP binding"/>
    <property type="evidence" value="ECO:0007669"/>
    <property type="project" value="UniProtKB-KW"/>
</dbReference>
<feature type="compositionally biased region" description="Basic and acidic residues" evidence="11">
    <location>
        <begin position="44"/>
        <end position="57"/>
    </location>
</feature>
<evidence type="ECO:0000256" key="3">
    <source>
        <dbReference type="ARBA" id="ARBA00012552"/>
    </source>
</evidence>
<comment type="caution">
    <text evidence="15">The sequence shown here is derived from an EMBL/GenBank/DDBJ whole genome shotgun (WGS) entry which is preliminary data.</text>
</comment>
<evidence type="ECO:0000256" key="1">
    <source>
        <dbReference type="ARBA" id="ARBA00004496"/>
    </source>
</evidence>
<feature type="compositionally biased region" description="Basic and acidic residues" evidence="11">
    <location>
        <begin position="903"/>
        <end position="916"/>
    </location>
</feature>
<proteinExistence type="inferred from homology"/>
<evidence type="ECO:0000256" key="7">
    <source>
        <dbReference type="ARBA" id="ARBA00022806"/>
    </source>
</evidence>
<feature type="region of interest" description="Disordered" evidence="11">
    <location>
        <begin position="903"/>
        <end position="922"/>
    </location>
</feature>
<dbReference type="InterPro" id="IPR013783">
    <property type="entry name" value="Ig-like_fold"/>
</dbReference>
<evidence type="ECO:0000256" key="11">
    <source>
        <dbReference type="SAM" id="MobiDB-lite"/>
    </source>
</evidence>
<name>A0A9P6PQW9_9FUNG</name>
<keyword evidence="7 15" id="KW-0347">Helicase</keyword>
<dbReference type="GO" id="GO:0032574">
    <property type="term" value="F:5'-3' RNA helicase activity"/>
    <property type="evidence" value="ECO:0007669"/>
    <property type="project" value="InterPro"/>
</dbReference>
<keyword evidence="6" id="KW-0378">Hydrolase</keyword>
<dbReference type="Pfam" id="PF21634">
    <property type="entry name" value="MOV-10_beta-barrel"/>
    <property type="match status" value="1"/>
</dbReference>
<gene>
    <name evidence="15" type="primary">MOV10</name>
    <name evidence="15" type="ORF">DFQ27_009109</name>
</gene>
<dbReference type="SUPFAM" id="SSF52540">
    <property type="entry name" value="P-loop containing nucleoside triphosphate hydrolases"/>
    <property type="match status" value="1"/>
</dbReference>
<evidence type="ECO:0000256" key="2">
    <source>
        <dbReference type="ARBA" id="ARBA00005601"/>
    </source>
</evidence>
<sequence length="922" mass="103077">MLPTAYLCLCSSTTFKTVEAYKQHVRTELHAKQLRAKSLIDKMAKAAQDQQRRHPASDTDSTTGNPATDIWLDPTTLHFGYRKKGKEHKIHISLENRGMAPIRLTNTIVLPRTGWGETFFAVTGPRATVIQPSSSVDYTLHFTPKNAGYYDQCVIFRFEGDRDIVGRMTGAVSDDHKVLEELAPKSPYKKKAKKDDFLQGRSVVKVQRVIVEDSRRHYSVLKKLPYYNIPSKLAVTLRLAVDDAVAAIRSQVKLPFTKKSFTQAMATMLYAEEAALATDIREYDISGAKLAQTGGKRYFLDVPGLAEARPSVIRTDSITVSPSNDPTLASKAFQGQVIEVHKRAVLIEFHPSFNDVYRESQRFDVRFSFNRQPFRRMHAAINNSSTLRFAFPVSGSSPKVSDSDFALARQTADRLRCFDGTLSTNSEQKLAVHIIANRLHGSTPFVLYGPPGTGKTVTLVEAILQIRNRTRADPQGYHILVCTPSNPSADLVLERLAAGGVDKGEMVRVNSPSRSKHTMPMKKSLRKYCFYDEDDNFLYPTLHEIDGASIVIMTNIAAGVLPFIGQLREFTHIILDEAGQCFEPETLVPLQLATARTSVVLAGDHHQLGPLVRSPVANILGLGTCMLERLVNLPPNETPYPWGQVPFKSSNICGVKLLTNYRSHPQLMSLSNRLFYNSELRYEAPSAVTDLFLQWPGLPLPGYPLKFVGVEGKDQREGNSPSWFNAFEAEAVVREIESVLAYQPRNENGPVRFGPRDIGVIVPYRKQVEKVRQLLVLKKVRDHGDIKVDTIERFQGLERTVMIVSTVRSHAQYLDMDKKFNLGFVSNPKRFNVSITRARALLIIIGNPNVLVRDEHWKTQIREIALSGGATGALVPLHDVDEEARLNELVRLVDSLSLDVNPREEEGRGVEGLHDGDSDDTL</sequence>
<evidence type="ECO:0000313" key="16">
    <source>
        <dbReference type="Proteomes" id="UP000807716"/>
    </source>
</evidence>
<dbReference type="InterPro" id="IPR026122">
    <property type="entry name" value="MOV-10/SDE3_DEXXQ/H-box"/>
</dbReference>
<dbReference type="AlphaFoldDB" id="A0A9P6PQW9"/>
<dbReference type="PANTHER" id="PTHR45418:SF1">
    <property type="entry name" value="CANCER_TESTIS ANTIGEN 55"/>
    <property type="match status" value="1"/>
</dbReference>
<protein>
    <recommendedName>
        <fullName evidence="3">RNA helicase</fullName>
        <ecNumber evidence="3">3.6.4.13</ecNumber>
    </recommendedName>
</protein>
<dbReference type="GO" id="GO:0005737">
    <property type="term" value="C:cytoplasm"/>
    <property type="evidence" value="ECO:0007669"/>
    <property type="project" value="UniProtKB-SubCell"/>
</dbReference>
<dbReference type="Gene3D" id="3.40.50.300">
    <property type="entry name" value="P-loop containing nucleotide triphosphate hydrolases"/>
    <property type="match status" value="2"/>
</dbReference>
<evidence type="ECO:0000256" key="10">
    <source>
        <dbReference type="ARBA" id="ARBA00047984"/>
    </source>
</evidence>
<dbReference type="Gene3D" id="2.60.40.10">
    <property type="entry name" value="Immunoglobulins"/>
    <property type="match status" value="1"/>
</dbReference>
<keyword evidence="4" id="KW-0963">Cytoplasm</keyword>
<evidence type="ECO:0000259" key="13">
    <source>
        <dbReference type="Pfam" id="PF13087"/>
    </source>
</evidence>
<comment type="similarity">
    <text evidence="2">Belongs to the DNA2/NAM7 helicase family. SDE3 subfamily.</text>
</comment>
<dbReference type="InterPro" id="IPR041679">
    <property type="entry name" value="DNA2/NAM7-like_C"/>
</dbReference>
<evidence type="ECO:0000313" key="15">
    <source>
        <dbReference type="EMBL" id="KAG0250982.1"/>
    </source>
</evidence>
<evidence type="ECO:0000256" key="9">
    <source>
        <dbReference type="ARBA" id="ARBA00023158"/>
    </source>
</evidence>
<feature type="domain" description="Helicase MOV-10-like beta-barrel" evidence="14">
    <location>
        <begin position="283"/>
        <end position="367"/>
    </location>
</feature>
<dbReference type="InterPro" id="IPR047187">
    <property type="entry name" value="SF1_C_Upf1"/>
</dbReference>
<accession>A0A9P6PQW9</accession>
<dbReference type="InterPro" id="IPR027417">
    <property type="entry name" value="P-loop_NTPase"/>
</dbReference>
<dbReference type="CDD" id="cd18038">
    <property type="entry name" value="DEXXQc_Helz-like"/>
    <property type="match status" value="1"/>
</dbReference>
<dbReference type="Pfam" id="PF13087">
    <property type="entry name" value="AAA_12"/>
    <property type="match status" value="1"/>
</dbReference>
<keyword evidence="9" id="KW-0943">RNA-mediated gene silencing</keyword>
<dbReference type="InterPro" id="IPR049080">
    <property type="entry name" value="MOV-10-like_beta-barrel"/>
</dbReference>
<dbReference type="EMBL" id="JAAAJB010000803">
    <property type="protein sequence ID" value="KAG0250982.1"/>
    <property type="molecule type" value="Genomic_DNA"/>
</dbReference>
<dbReference type="InterPro" id="IPR041677">
    <property type="entry name" value="DNA2/NAM7_AAA_11"/>
</dbReference>
<dbReference type="GO" id="GO:0016787">
    <property type="term" value="F:hydrolase activity"/>
    <property type="evidence" value="ECO:0007669"/>
    <property type="project" value="UniProtKB-KW"/>
</dbReference>
<evidence type="ECO:0000259" key="14">
    <source>
        <dbReference type="Pfam" id="PF21634"/>
    </source>
</evidence>
<evidence type="ECO:0000256" key="4">
    <source>
        <dbReference type="ARBA" id="ARBA00022490"/>
    </source>
</evidence>
<evidence type="ECO:0000256" key="6">
    <source>
        <dbReference type="ARBA" id="ARBA00022801"/>
    </source>
</evidence>
<comment type="subcellular location">
    <subcellularLocation>
        <location evidence="1">Cytoplasm</location>
    </subcellularLocation>
</comment>
<keyword evidence="16" id="KW-1185">Reference proteome</keyword>
<dbReference type="OrthoDB" id="6513042at2759"/>
<dbReference type="GO" id="GO:0031047">
    <property type="term" value="P:regulatory ncRNA-mediated gene silencing"/>
    <property type="evidence" value="ECO:0007669"/>
    <property type="project" value="UniProtKB-KW"/>
</dbReference>
<dbReference type="Proteomes" id="UP000807716">
    <property type="component" value="Unassembled WGS sequence"/>
</dbReference>
<dbReference type="CDD" id="cd18808">
    <property type="entry name" value="SF1_C_Upf1"/>
    <property type="match status" value="1"/>
</dbReference>
<comment type="catalytic activity">
    <reaction evidence="10">
        <text>ATP + H2O = ADP + phosphate + H(+)</text>
        <dbReference type="Rhea" id="RHEA:13065"/>
        <dbReference type="ChEBI" id="CHEBI:15377"/>
        <dbReference type="ChEBI" id="CHEBI:15378"/>
        <dbReference type="ChEBI" id="CHEBI:30616"/>
        <dbReference type="ChEBI" id="CHEBI:43474"/>
        <dbReference type="ChEBI" id="CHEBI:456216"/>
        <dbReference type="EC" id="3.6.4.13"/>
    </reaction>
</comment>
<evidence type="ECO:0000256" key="5">
    <source>
        <dbReference type="ARBA" id="ARBA00022741"/>
    </source>
</evidence>
<organism evidence="15 16">
    <name type="scientific">Actinomortierella ambigua</name>
    <dbReference type="NCBI Taxonomy" id="1343610"/>
    <lineage>
        <taxon>Eukaryota</taxon>
        <taxon>Fungi</taxon>
        <taxon>Fungi incertae sedis</taxon>
        <taxon>Mucoromycota</taxon>
        <taxon>Mortierellomycotina</taxon>
        <taxon>Mortierellomycetes</taxon>
        <taxon>Mortierellales</taxon>
        <taxon>Mortierellaceae</taxon>
        <taxon>Actinomortierella</taxon>
    </lineage>
</organism>
<feature type="region of interest" description="Disordered" evidence="11">
    <location>
        <begin position="44"/>
        <end position="67"/>
    </location>
</feature>
<feature type="domain" description="DNA2/NAM7 helicase helicase" evidence="12">
    <location>
        <begin position="424"/>
        <end position="518"/>
    </location>
</feature>
<feature type="domain" description="DNA2/NAM7 helicase-like C-terminal" evidence="13">
    <location>
        <begin position="654"/>
        <end position="848"/>
    </location>
</feature>
<dbReference type="EC" id="3.6.4.13" evidence="3"/>
<dbReference type="PANTHER" id="PTHR45418">
    <property type="entry name" value="CANCER/TESTIS ANTIGEN 55"/>
    <property type="match status" value="1"/>
</dbReference>